<dbReference type="Pfam" id="PF02519">
    <property type="entry name" value="Auxin_inducible"/>
    <property type="match status" value="1"/>
</dbReference>
<keyword evidence="7" id="KW-1185">Reference proteome</keyword>
<protein>
    <recommendedName>
        <fullName evidence="8">SAUR family protein</fullName>
    </recommendedName>
</protein>
<dbReference type="InterPro" id="IPR008587">
    <property type="entry name" value="FPP_plant"/>
</dbReference>
<reference evidence="6" key="2">
    <citation type="submission" date="2020-08" db="EMBL/GenBank/DDBJ databases">
        <title>Plant Genome Project.</title>
        <authorList>
            <person name="Zhang R.-G."/>
        </authorList>
    </citation>
    <scope>NUCLEOTIDE SEQUENCE</scope>
    <source>
        <strain evidence="6">Huo1</strain>
        <tissue evidence="6">Leaf</tissue>
    </source>
</reference>
<dbReference type="Pfam" id="PF05911">
    <property type="entry name" value="FPP"/>
    <property type="match status" value="2"/>
</dbReference>
<proteinExistence type="inferred from homology"/>
<name>A0A8X8XY90_SALSN</name>
<gene>
    <name evidence="6" type="ORF">SASPL_113053</name>
</gene>
<evidence type="ECO:0000256" key="1">
    <source>
        <dbReference type="ARBA" id="ARBA00005921"/>
    </source>
</evidence>
<keyword evidence="3 4" id="KW-0175">Coiled coil</keyword>
<dbReference type="PANTHER" id="PTHR31580">
    <property type="entry name" value="FILAMENT-LIKE PLANT PROTEIN 4"/>
    <property type="match status" value="1"/>
</dbReference>
<sequence length="742" mass="84230">MLRRWRKKAAVAARPSPSDVPSGHVAVTVGPSRKRFVVRTAYLNHPVFKKLLVQAEEEYGFANSGPLAIPCEESLFEEILRYLARTSSARFMSFEDFQRYCHVGLQTNLKILAESRPLLRHGYLSSPAEARVCVDSFPLHLISYVWWRICLLLLFWKLNEDQVHNLEDEVKELNEKLHKAYLEMINKENMVKEHAKVAEEAVSGWEKADAEAAALKNNVESVTLLKLAAEDRASRLDASLNKRTRQIQNLKEDHDLKLQEVILSNTRIFDKMKHELEKQIANFEQQLLMSAAENAALSRSLQERSNTAFKLSEDRLQAEAEIERLRRNIEACEKEVNSLQYELHIANKEVEIRNEEKNMSMRSADVANKQHLDGVKKIAKLEAECQRLRGLVRKKLPGPAALAQMKLEVESMGLDYGDSHVRRSTASLCLKENELLMERLVTMDEETTMLKEALAKRNGELQSCRSMYAQTASKLQSLESQIQANGERKSHVTHISVPVEGLSSNPPSFACGNDDNVTHAGSCKSEYTKNLHLMDDFLEMEKLAYQSHGSHEAVSSTDIGSTPARTCKPNSAVAEPQPQADRLFYVKLKSELSRVIESVSKEKDMEKVIVDVRHIMQDMFDASQPQLRNKKCSLEEFEELKTNKDNLAVELATCTEKYESTKIQLLEAEQLLADVTLQLTSAQKCNSLAETQLKCMTESHKSLEKRAEELQTEVKLLQGKIGNLDLELQEVIRMHLTDAMIS</sequence>
<feature type="region of interest" description="Disordered" evidence="5">
    <location>
        <begin position="554"/>
        <end position="573"/>
    </location>
</feature>
<evidence type="ECO:0000256" key="4">
    <source>
        <dbReference type="SAM" id="Coils"/>
    </source>
</evidence>
<dbReference type="PANTHER" id="PTHR31580:SF4">
    <property type="entry name" value="FILAMENT-LIKE PLANT PROTEIN 6"/>
    <property type="match status" value="1"/>
</dbReference>
<dbReference type="InterPro" id="IPR003676">
    <property type="entry name" value="SAUR_fam"/>
</dbReference>
<reference evidence="6" key="1">
    <citation type="submission" date="2018-01" db="EMBL/GenBank/DDBJ databases">
        <authorList>
            <person name="Mao J.F."/>
        </authorList>
    </citation>
    <scope>NUCLEOTIDE SEQUENCE</scope>
    <source>
        <strain evidence="6">Huo1</strain>
        <tissue evidence="6">Leaf</tissue>
    </source>
</reference>
<comment type="similarity">
    <text evidence="1">Belongs to the FPP family.</text>
</comment>
<evidence type="ECO:0000256" key="5">
    <source>
        <dbReference type="SAM" id="MobiDB-lite"/>
    </source>
</evidence>
<comment type="caution">
    <text evidence="6">The sequence shown here is derived from an EMBL/GenBank/DDBJ whole genome shotgun (WGS) entry which is preliminary data.</text>
</comment>
<accession>A0A8X8XY90</accession>
<dbReference type="Proteomes" id="UP000298416">
    <property type="component" value="Unassembled WGS sequence"/>
</dbReference>
<feature type="compositionally biased region" description="Polar residues" evidence="5">
    <location>
        <begin position="554"/>
        <end position="564"/>
    </location>
</feature>
<feature type="coiled-coil region" evidence="4">
    <location>
        <begin position="233"/>
        <end position="349"/>
    </location>
</feature>
<evidence type="ECO:0000313" key="6">
    <source>
        <dbReference type="EMBL" id="KAG6422676.1"/>
    </source>
</evidence>
<feature type="coiled-coil region" evidence="4">
    <location>
        <begin position="693"/>
        <end position="727"/>
    </location>
</feature>
<evidence type="ECO:0008006" key="8">
    <source>
        <dbReference type="Google" id="ProtNLM"/>
    </source>
</evidence>
<dbReference type="EMBL" id="PNBA02000005">
    <property type="protein sequence ID" value="KAG6422676.1"/>
    <property type="molecule type" value="Genomic_DNA"/>
</dbReference>
<comment type="similarity">
    <text evidence="2">Belongs to the ARG7 family.</text>
</comment>
<feature type="coiled-coil region" evidence="4">
    <location>
        <begin position="156"/>
        <end position="190"/>
    </location>
</feature>
<dbReference type="AlphaFoldDB" id="A0A8X8XY90"/>
<dbReference type="GO" id="GO:0009733">
    <property type="term" value="P:response to auxin"/>
    <property type="evidence" value="ECO:0007669"/>
    <property type="project" value="InterPro"/>
</dbReference>
<evidence type="ECO:0000256" key="3">
    <source>
        <dbReference type="ARBA" id="ARBA00023054"/>
    </source>
</evidence>
<evidence type="ECO:0000256" key="2">
    <source>
        <dbReference type="ARBA" id="ARBA00006974"/>
    </source>
</evidence>
<evidence type="ECO:0000313" key="7">
    <source>
        <dbReference type="Proteomes" id="UP000298416"/>
    </source>
</evidence>
<organism evidence="6">
    <name type="scientific">Salvia splendens</name>
    <name type="common">Scarlet sage</name>
    <dbReference type="NCBI Taxonomy" id="180675"/>
    <lineage>
        <taxon>Eukaryota</taxon>
        <taxon>Viridiplantae</taxon>
        <taxon>Streptophyta</taxon>
        <taxon>Embryophyta</taxon>
        <taxon>Tracheophyta</taxon>
        <taxon>Spermatophyta</taxon>
        <taxon>Magnoliopsida</taxon>
        <taxon>eudicotyledons</taxon>
        <taxon>Gunneridae</taxon>
        <taxon>Pentapetalae</taxon>
        <taxon>asterids</taxon>
        <taxon>lamiids</taxon>
        <taxon>Lamiales</taxon>
        <taxon>Lamiaceae</taxon>
        <taxon>Nepetoideae</taxon>
        <taxon>Mentheae</taxon>
        <taxon>Salviinae</taxon>
        <taxon>Salvia</taxon>
        <taxon>Salvia subgen. Calosphace</taxon>
        <taxon>core Calosphace</taxon>
    </lineage>
</organism>